<dbReference type="InterPro" id="IPR043891">
    <property type="entry name" value="SPARK"/>
</dbReference>
<evidence type="ECO:0000256" key="6">
    <source>
        <dbReference type="ARBA" id="ARBA00022679"/>
    </source>
</evidence>
<evidence type="ECO:0000256" key="10">
    <source>
        <dbReference type="ARBA" id="ARBA00022777"/>
    </source>
</evidence>
<evidence type="ECO:0000256" key="3">
    <source>
        <dbReference type="ARBA" id="ARBA00012513"/>
    </source>
</evidence>
<keyword evidence="12 18" id="KW-1133">Transmembrane helix</keyword>
<comment type="catalytic activity">
    <reaction evidence="16">
        <text>L-threonyl-[protein] + ATP = O-phospho-L-threonyl-[protein] + ADP + H(+)</text>
        <dbReference type="Rhea" id="RHEA:46608"/>
        <dbReference type="Rhea" id="RHEA-COMP:11060"/>
        <dbReference type="Rhea" id="RHEA-COMP:11605"/>
        <dbReference type="ChEBI" id="CHEBI:15378"/>
        <dbReference type="ChEBI" id="CHEBI:30013"/>
        <dbReference type="ChEBI" id="CHEBI:30616"/>
        <dbReference type="ChEBI" id="CHEBI:61977"/>
        <dbReference type="ChEBI" id="CHEBI:456216"/>
        <dbReference type="EC" id="2.7.11.1"/>
    </reaction>
</comment>
<feature type="domain" description="Protein kinase" evidence="20">
    <location>
        <begin position="290"/>
        <end position="549"/>
    </location>
</feature>
<dbReference type="InterPro" id="IPR011009">
    <property type="entry name" value="Kinase-like_dom_sf"/>
</dbReference>
<keyword evidence="9" id="KW-0547">Nucleotide-binding</keyword>
<evidence type="ECO:0000256" key="5">
    <source>
        <dbReference type="ARBA" id="ARBA00022527"/>
    </source>
</evidence>
<dbReference type="Pfam" id="PF00069">
    <property type="entry name" value="Pkinase"/>
    <property type="match status" value="1"/>
</dbReference>
<dbReference type="FunFam" id="1.10.510.10:FF:000287">
    <property type="entry name" value="probable LRR receptor-like serine/threonine-protein kinase RKF3"/>
    <property type="match status" value="1"/>
</dbReference>
<dbReference type="Pfam" id="PF19160">
    <property type="entry name" value="SPARK"/>
    <property type="match status" value="1"/>
</dbReference>
<dbReference type="PROSITE" id="PS50011">
    <property type="entry name" value="PROTEIN_KINASE_DOM"/>
    <property type="match status" value="1"/>
</dbReference>
<dbReference type="PANTHER" id="PTHR47989">
    <property type="entry name" value="OS01G0750732 PROTEIN"/>
    <property type="match status" value="1"/>
</dbReference>
<dbReference type="SUPFAM" id="SSF56112">
    <property type="entry name" value="Protein kinase-like (PK-like)"/>
    <property type="match status" value="1"/>
</dbReference>
<evidence type="ECO:0000256" key="2">
    <source>
        <dbReference type="ARBA" id="ARBA00004479"/>
    </source>
</evidence>
<evidence type="ECO:0000313" key="21">
    <source>
        <dbReference type="EMBL" id="KAL2317835.1"/>
    </source>
</evidence>
<proteinExistence type="predicted"/>
<evidence type="ECO:0000256" key="12">
    <source>
        <dbReference type="ARBA" id="ARBA00022989"/>
    </source>
</evidence>
<dbReference type="CDD" id="cd14066">
    <property type="entry name" value="STKc_IRAK"/>
    <property type="match status" value="1"/>
</dbReference>
<evidence type="ECO:0000256" key="19">
    <source>
        <dbReference type="SAM" id="SignalP"/>
    </source>
</evidence>
<keyword evidence="13 18" id="KW-0472">Membrane</keyword>
<dbReference type="AlphaFoldDB" id="A0ABD1L2U8"/>
<sequence>MDKQAVLLPLPMFMLFLLTLFIHGAESSSCPMDLNYVETFPWDTSTCRNPIDKGHCCQALLSVIGIGLSQYLKETSLFQLPNENTSSTCLLDFQARLQALAIDPSLVPSCFPNPSQFVTNSSICAGIITVQDWKQKVGLISPVDTSCNGDLSDQTRCSICSDAGLKVTSQLNGMDPNASNCFYFTILYASAIVNELGPTDLGTASCILGMPLAVKGSKNKVLKLVFGLLGAVVGVLLVFLLIVMYRKWDKRRKENMYHRSVENGVRNSVLPNTGAKWFNISELERATNKFSQKNMVGQGGDGVVYKGTLADGSVVAVKEIFDLETKGDEDFCYEVEIISKIKHRNLLALRGCCISSDNVKGKRRFLVYDFMPNGSLSYQLSITGANRLTWPQRKNIILDVAKGLAYLHYEIKPPIYHRDIKATNILLDSKMKAKVSDFGLAKQGNEGQSHLTTRVAGTYGYLAPEYALYGQLTEKSDVYSFGIVILEIMSGRKVLDAMNSSVVLITDWAWTLAKSGNIEDIFDESIREGPEKIMERFVLVGILCAHALVALRPTIAEALKMLEGDIDIPQLPDRPVPLGHESFQTSLLHGLQRSGRSTPFLSSYSTSMSTIDIETLV</sequence>
<evidence type="ECO:0000313" key="22">
    <source>
        <dbReference type="Proteomes" id="UP001603857"/>
    </source>
</evidence>
<keyword evidence="5" id="KW-0723">Serine/threonine-protein kinase</keyword>
<dbReference type="Proteomes" id="UP001603857">
    <property type="component" value="Unassembled WGS sequence"/>
</dbReference>
<feature type="chain" id="PRO_5044768688" description="non-specific serine/threonine protein kinase" evidence="19">
    <location>
        <begin position="28"/>
        <end position="617"/>
    </location>
</feature>
<feature type="signal peptide" evidence="19">
    <location>
        <begin position="1"/>
        <end position="27"/>
    </location>
</feature>
<keyword evidence="10" id="KW-0418">Kinase</keyword>
<dbReference type="PROSITE" id="PS00108">
    <property type="entry name" value="PROTEIN_KINASE_ST"/>
    <property type="match status" value="1"/>
</dbReference>
<dbReference type="SMART" id="SM00220">
    <property type="entry name" value="S_TKc"/>
    <property type="match status" value="1"/>
</dbReference>
<comment type="subcellular location">
    <subcellularLocation>
        <location evidence="1">Cell membrane</location>
        <topology evidence="1">Single-pass membrane protein</topology>
    </subcellularLocation>
    <subcellularLocation>
        <location evidence="2">Membrane</location>
        <topology evidence="2">Single-pass type I membrane protein</topology>
    </subcellularLocation>
</comment>
<evidence type="ECO:0000256" key="17">
    <source>
        <dbReference type="ARBA" id="ARBA00048679"/>
    </source>
</evidence>
<evidence type="ECO:0000256" key="14">
    <source>
        <dbReference type="ARBA" id="ARBA00023170"/>
    </source>
</evidence>
<keyword evidence="8 19" id="KW-0732">Signal</keyword>
<dbReference type="FunFam" id="3.30.200.20:FF:000542">
    <property type="entry name" value="Receptor-like serine/threonine-protein kinase At4g25390"/>
    <property type="match status" value="1"/>
</dbReference>
<evidence type="ECO:0000256" key="15">
    <source>
        <dbReference type="ARBA" id="ARBA00023180"/>
    </source>
</evidence>
<evidence type="ECO:0000256" key="16">
    <source>
        <dbReference type="ARBA" id="ARBA00047899"/>
    </source>
</evidence>
<evidence type="ECO:0000256" key="18">
    <source>
        <dbReference type="SAM" id="Phobius"/>
    </source>
</evidence>
<feature type="transmembrane region" description="Helical" evidence="18">
    <location>
        <begin position="224"/>
        <end position="245"/>
    </location>
</feature>
<keyword evidence="15" id="KW-0325">Glycoprotein</keyword>
<organism evidence="21 22">
    <name type="scientific">Flemingia macrophylla</name>
    <dbReference type="NCBI Taxonomy" id="520843"/>
    <lineage>
        <taxon>Eukaryota</taxon>
        <taxon>Viridiplantae</taxon>
        <taxon>Streptophyta</taxon>
        <taxon>Embryophyta</taxon>
        <taxon>Tracheophyta</taxon>
        <taxon>Spermatophyta</taxon>
        <taxon>Magnoliopsida</taxon>
        <taxon>eudicotyledons</taxon>
        <taxon>Gunneridae</taxon>
        <taxon>Pentapetalae</taxon>
        <taxon>rosids</taxon>
        <taxon>fabids</taxon>
        <taxon>Fabales</taxon>
        <taxon>Fabaceae</taxon>
        <taxon>Papilionoideae</taxon>
        <taxon>50 kb inversion clade</taxon>
        <taxon>NPAAA clade</taxon>
        <taxon>indigoferoid/millettioid clade</taxon>
        <taxon>Phaseoleae</taxon>
        <taxon>Flemingia</taxon>
    </lineage>
</organism>
<keyword evidence="14" id="KW-0675">Receptor</keyword>
<evidence type="ECO:0000256" key="4">
    <source>
        <dbReference type="ARBA" id="ARBA00022475"/>
    </source>
</evidence>
<keyword evidence="4" id="KW-1003">Cell membrane</keyword>
<protein>
    <recommendedName>
        <fullName evidence="3">non-specific serine/threonine protein kinase</fullName>
        <ecNumber evidence="3">2.7.11.1</ecNumber>
    </recommendedName>
</protein>
<evidence type="ECO:0000256" key="11">
    <source>
        <dbReference type="ARBA" id="ARBA00022840"/>
    </source>
</evidence>
<evidence type="ECO:0000256" key="13">
    <source>
        <dbReference type="ARBA" id="ARBA00023136"/>
    </source>
</evidence>
<dbReference type="Gene3D" id="1.10.510.10">
    <property type="entry name" value="Transferase(Phosphotransferase) domain 1"/>
    <property type="match status" value="1"/>
</dbReference>
<evidence type="ECO:0000259" key="20">
    <source>
        <dbReference type="PROSITE" id="PS50011"/>
    </source>
</evidence>
<keyword evidence="22" id="KW-1185">Reference proteome</keyword>
<dbReference type="InterPro" id="IPR000719">
    <property type="entry name" value="Prot_kinase_dom"/>
</dbReference>
<dbReference type="GO" id="GO:0004674">
    <property type="term" value="F:protein serine/threonine kinase activity"/>
    <property type="evidence" value="ECO:0007669"/>
    <property type="project" value="UniProtKB-KW"/>
</dbReference>
<dbReference type="Gene3D" id="3.30.200.20">
    <property type="entry name" value="Phosphorylase Kinase, domain 1"/>
    <property type="match status" value="1"/>
</dbReference>
<name>A0ABD1L2U8_9FABA</name>
<dbReference type="EMBL" id="JBGMDY010000011">
    <property type="protein sequence ID" value="KAL2317835.1"/>
    <property type="molecule type" value="Genomic_DNA"/>
</dbReference>
<evidence type="ECO:0000256" key="8">
    <source>
        <dbReference type="ARBA" id="ARBA00022729"/>
    </source>
</evidence>
<dbReference type="InterPro" id="IPR008271">
    <property type="entry name" value="Ser/Thr_kinase_AS"/>
</dbReference>
<evidence type="ECO:0000256" key="7">
    <source>
        <dbReference type="ARBA" id="ARBA00022692"/>
    </source>
</evidence>
<evidence type="ECO:0000256" key="1">
    <source>
        <dbReference type="ARBA" id="ARBA00004162"/>
    </source>
</evidence>
<reference evidence="21 22" key="1">
    <citation type="submission" date="2024-08" db="EMBL/GenBank/DDBJ databases">
        <title>Insights into the chromosomal genome structure of Flemingia macrophylla.</title>
        <authorList>
            <person name="Ding Y."/>
            <person name="Zhao Y."/>
            <person name="Bi W."/>
            <person name="Wu M."/>
            <person name="Zhao G."/>
            <person name="Gong Y."/>
            <person name="Li W."/>
            <person name="Zhang P."/>
        </authorList>
    </citation>
    <scope>NUCLEOTIDE SEQUENCE [LARGE SCALE GENOMIC DNA]</scope>
    <source>
        <strain evidence="21">DYQJB</strain>
        <tissue evidence="21">Leaf</tissue>
    </source>
</reference>
<dbReference type="GO" id="GO:0005524">
    <property type="term" value="F:ATP binding"/>
    <property type="evidence" value="ECO:0007669"/>
    <property type="project" value="UniProtKB-KW"/>
</dbReference>
<comment type="caution">
    <text evidence="21">The sequence shown here is derived from an EMBL/GenBank/DDBJ whole genome shotgun (WGS) entry which is preliminary data.</text>
</comment>
<dbReference type="GO" id="GO:0005886">
    <property type="term" value="C:plasma membrane"/>
    <property type="evidence" value="ECO:0007669"/>
    <property type="project" value="UniProtKB-SubCell"/>
</dbReference>
<comment type="catalytic activity">
    <reaction evidence="17">
        <text>L-seryl-[protein] + ATP = O-phospho-L-seryl-[protein] + ADP + H(+)</text>
        <dbReference type="Rhea" id="RHEA:17989"/>
        <dbReference type="Rhea" id="RHEA-COMP:9863"/>
        <dbReference type="Rhea" id="RHEA-COMP:11604"/>
        <dbReference type="ChEBI" id="CHEBI:15378"/>
        <dbReference type="ChEBI" id="CHEBI:29999"/>
        <dbReference type="ChEBI" id="CHEBI:30616"/>
        <dbReference type="ChEBI" id="CHEBI:83421"/>
        <dbReference type="ChEBI" id="CHEBI:456216"/>
        <dbReference type="EC" id="2.7.11.1"/>
    </reaction>
</comment>
<keyword evidence="11" id="KW-0067">ATP-binding</keyword>
<evidence type="ECO:0000256" key="9">
    <source>
        <dbReference type="ARBA" id="ARBA00022741"/>
    </source>
</evidence>
<keyword evidence="7 18" id="KW-0812">Transmembrane</keyword>
<keyword evidence="6" id="KW-0808">Transferase</keyword>
<dbReference type="PANTHER" id="PTHR47989:SF62">
    <property type="entry name" value="OS05G0423500 PROTEIN"/>
    <property type="match status" value="1"/>
</dbReference>
<accession>A0ABD1L2U8</accession>
<dbReference type="EC" id="2.7.11.1" evidence="3"/>
<gene>
    <name evidence="21" type="ORF">Fmac_031711</name>
</gene>